<evidence type="ECO:0000313" key="3">
    <source>
        <dbReference type="Proteomes" id="UP000284853"/>
    </source>
</evidence>
<proteinExistence type="predicted"/>
<accession>A0ABX9PNE1</accession>
<comment type="caution">
    <text evidence="2">The sequence shown here is derived from an EMBL/GenBank/DDBJ whole genome shotgun (WGS) entry which is preliminary data.</text>
</comment>
<dbReference type="GeneID" id="302711822"/>
<feature type="region of interest" description="Disordered" evidence="1">
    <location>
        <begin position="247"/>
        <end position="282"/>
    </location>
</feature>
<dbReference type="Proteomes" id="UP000284853">
    <property type="component" value="Unassembled WGS sequence"/>
</dbReference>
<reference evidence="2 3" key="1">
    <citation type="submission" date="2017-08" db="EMBL/GenBank/DDBJ databases">
        <title>Comparative genomics of bacteria isolated from necrotic lesions of AOD affected trees.</title>
        <authorList>
            <person name="Doonan J."/>
            <person name="Denman S."/>
            <person name="Mcdonald J.E."/>
        </authorList>
    </citation>
    <scope>NUCLEOTIDE SEQUENCE [LARGE SCALE GENOMIC DNA]</scope>
    <source>
        <strain evidence="2 3">CIP 105588</strain>
    </source>
</reference>
<keyword evidence="3" id="KW-1185">Reference proteome</keyword>
<protein>
    <recommendedName>
        <fullName evidence="4">Virulence factor</fullName>
    </recommendedName>
</protein>
<dbReference type="RefSeq" id="WP_120163584.1">
    <property type="nucleotide sequence ID" value="NZ_JBLYPM010000019.1"/>
</dbReference>
<sequence>MAKSFLRSGSLNDILALGENGQPVYASALQLRETLRLRKQPAIADCLAIPQLNEAGDRLDWYSPREGKVVSWAAATDAARASALRQLENCLDVVSQISKAAKSSEKSASQFFGALLEKAFRFPDQNHVYLVGGQPVLTFWGFVSLDSTASAEPFAALRDTLKADEPLPSLSLAAEKVKTPEPVIAPEAPVRVIKTIEARAAEQEAVTPEPVAAPRRKISPLIWALPVAALVVAGSAAGWLYSRTPAPKAETAQTETRKPAPAAEPAVIAPPPVAEPAKAPEVKTSEVIAPEVKASEMKAPEAVPAAVVVPAPEPVAEVEKTPVVAEPAPAPVSKNALVLPPDAVKIGSTKFLNGNWNGIVEIKDPVTGKPPVLRYQFKQGQGTVKITYGAGVTCRAPVNAGLMQSGNLVINTRYRAKCSDGSRYQMPEISCTQGATGAAVCQGRYNGDTVYPMTIKREGK</sequence>
<evidence type="ECO:0000313" key="2">
    <source>
        <dbReference type="EMBL" id="RKF66408.1"/>
    </source>
</evidence>
<name>A0ABX9PNE1_9GAMM</name>
<evidence type="ECO:0008006" key="4">
    <source>
        <dbReference type="Google" id="ProtNLM"/>
    </source>
</evidence>
<dbReference type="EMBL" id="NSDJ01000002">
    <property type="protein sequence ID" value="RKF66408.1"/>
    <property type="molecule type" value="Genomic_DNA"/>
</dbReference>
<organism evidence="2 3">
    <name type="scientific">Rahnella variigena</name>
    <dbReference type="NCBI Taxonomy" id="574964"/>
    <lineage>
        <taxon>Bacteria</taxon>
        <taxon>Pseudomonadati</taxon>
        <taxon>Pseudomonadota</taxon>
        <taxon>Gammaproteobacteria</taxon>
        <taxon>Enterobacterales</taxon>
        <taxon>Yersiniaceae</taxon>
        <taxon>Rahnella</taxon>
    </lineage>
</organism>
<evidence type="ECO:0000256" key="1">
    <source>
        <dbReference type="SAM" id="MobiDB-lite"/>
    </source>
</evidence>
<dbReference type="NCBIfam" id="NF040486">
    <property type="entry name" value="SrfA_fam"/>
    <property type="match status" value="1"/>
</dbReference>
<gene>
    <name evidence="2" type="ORF">CKQ54_23765</name>
</gene>
<dbReference type="InterPro" id="IPR047774">
    <property type="entry name" value="SrfA-like"/>
</dbReference>